<comment type="caution">
    <text evidence="2">The sequence shown here is derived from an EMBL/GenBank/DDBJ whole genome shotgun (WGS) entry which is preliminary data.</text>
</comment>
<evidence type="ECO:0000259" key="1">
    <source>
        <dbReference type="Pfam" id="PF07705"/>
    </source>
</evidence>
<evidence type="ECO:0000313" key="3">
    <source>
        <dbReference type="Proteomes" id="UP000001343"/>
    </source>
</evidence>
<reference evidence="2 3" key="1">
    <citation type="journal article" date="2014" name="Int. J. Syst. Evol. Microbiol.">
        <title>Leptospira mayottensis sp. nov., a pathogenic species of the genus Leptospira isolated from humans.</title>
        <authorList>
            <person name="Bourhy P."/>
            <person name="Collet L."/>
            <person name="Brisse S."/>
            <person name="Picardeau M."/>
        </authorList>
    </citation>
    <scope>NUCLEOTIDE SEQUENCE [LARGE SCALE GENOMIC DNA]</scope>
    <source>
        <strain evidence="2 3">200901122</strain>
    </source>
</reference>
<dbReference type="InterPro" id="IPR011635">
    <property type="entry name" value="CARDB"/>
</dbReference>
<feature type="domain" description="CARDB" evidence="1">
    <location>
        <begin position="350"/>
        <end position="471"/>
    </location>
</feature>
<protein>
    <submittedName>
        <fullName evidence="2">CARDB domain protein</fullName>
    </submittedName>
</protein>
<dbReference type="EMBL" id="AKWM02000062">
    <property type="protein sequence ID" value="EKR98966.1"/>
    <property type="molecule type" value="Genomic_DNA"/>
</dbReference>
<gene>
    <name evidence="2" type="ORF">LEP1GSC125_2841</name>
</gene>
<evidence type="ECO:0000313" key="2">
    <source>
        <dbReference type="EMBL" id="EKR98966.1"/>
    </source>
</evidence>
<accession>A0AA87SVJ1</accession>
<organism evidence="2 3">
    <name type="scientific">Leptospira mayottensis 200901122</name>
    <dbReference type="NCBI Taxonomy" id="1193010"/>
    <lineage>
        <taxon>Bacteria</taxon>
        <taxon>Pseudomonadati</taxon>
        <taxon>Spirochaetota</taxon>
        <taxon>Spirochaetia</taxon>
        <taxon>Leptospirales</taxon>
        <taxon>Leptospiraceae</taxon>
        <taxon>Leptospira</taxon>
    </lineage>
</organism>
<dbReference type="Proteomes" id="UP000001343">
    <property type="component" value="Unassembled WGS sequence"/>
</dbReference>
<proteinExistence type="predicted"/>
<dbReference type="RefSeq" id="WP_002747218.1">
    <property type="nucleotide sequence ID" value="NZ_AKWM02000062.1"/>
</dbReference>
<dbReference type="AlphaFoldDB" id="A0AA87SVJ1"/>
<dbReference type="InterPro" id="IPR013783">
    <property type="entry name" value="Ig-like_fold"/>
</dbReference>
<name>A0AA87SVJ1_9LEPT</name>
<dbReference type="Gene3D" id="2.60.40.10">
    <property type="entry name" value="Immunoglobulins"/>
    <property type="match status" value="2"/>
</dbReference>
<sequence>MKEFLWKTITTTLFILCLTSYCKGKGDDNSSLLLLLSPQQSSSVNGLTNFDTAAADSQEAGAQVVSNFEDLNINQGKPDLVLFDPNLKAWIDPADHNQCFFHFTLKVKNRGNGVFNLHSKLAPSVESKPNVKPDNRIGYAIGNLRPGEIQNLSFLSRYHIKSIVDPNGELKIRSEFIGVTDGSKTDSQSAFASTFDCGAKPTESGSPDLIVTLNGLTEVKPGEDISRKLKVEVSNIGNLPANGSRPGNEGYMVDLILSKDTIVPEGYAPYSPDYKEDGLLGGGRISNTPDLAADAHVFVSEGSNFIPNNVPSGNYFLCARVDVGSKVAESDERNNTACIPIKVQSNEPQPDLIIPRASIYPSGMKCRAGKPMMYITAEVKNIGTAPSPQNLNVGLINALDTNGERWGKGNGVWGNGIGLKSIEPGETVTVTFPIYYLVTEPSYMEGKHTFDLKVNRGNWIEESDLKNNGYKKLLEITIPEGYCENHPG</sequence>
<dbReference type="Pfam" id="PF07705">
    <property type="entry name" value="CARDB"/>
    <property type="match status" value="1"/>
</dbReference>